<reference evidence="3 4" key="1">
    <citation type="submission" date="2024-02" db="EMBL/GenBank/DDBJ databases">
        <authorList>
            <person name="Chen Y."/>
            <person name="Shah S."/>
            <person name="Dougan E. K."/>
            <person name="Thang M."/>
            <person name="Chan C."/>
        </authorList>
    </citation>
    <scope>NUCLEOTIDE SEQUENCE [LARGE SCALE GENOMIC DNA]</scope>
</reference>
<feature type="domain" description="NADPH-dependent FMN reductase-like" evidence="2">
    <location>
        <begin position="160"/>
        <end position="239"/>
    </location>
</feature>
<dbReference type="InterPro" id="IPR005025">
    <property type="entry name" value="FMN_Rdtase-like_dom"/>
</dbReference>
<dbReference type="Pfam" id="PF03358">
    <property type="entry name" value="FMN_red"/>
    <property type="match status" value="1"/>
</dbReference>
<name>A0ABP0QT86_9DINO</name>
<organism evidence="3 4">
    <name type="scientific">Durusdinium trenchii</name>
    <dbReference type="NCBI Taxonomy" id="1381693"/>
    <lineage>
        <taxon>Eukaryota</taxon>
        <taxon>Sar</taxon>
        <taxon>Alveolata</taxon>
        <taxon>Dinophyceae</taxon>
        <taxon>Suessiales</taxon>
        <taxon>Symbiodiniaceae</taxon>
        <taxon>Durusdinium</taxon>
    </lineage>
</organism>
<evidence type="ECO:0000256" key="1">
    <source>
        <dbReference type="SAM" id="MobiDB-lite"/>
    </source>
</evidence>
<keyword evidence="4" id="KW-1185">Reference proteome</keyword>
<evidence type="ECO:0000313" key="4">
    <source>
        <dbReference type="Proteomes" id="UP001642464"/>
    </source>
</evidence>
<gene>
    <name evidence="3" type="ORF">SCF082_LOCUS42745</name>
</gene>
<accession>A0ABP0QT86</accession>
<dbReference type="Proteomes" id="UP001642464">
    <property type="component" value="Unassembled WGS sequence"/>
</dbReference>
<dbReference type="InterPro" id="IPR029039">
    <property type="entry name" value="Flavoprotein-like_sf"/>
</dbReference>
<protein>
    <submittedName>
        <fullName evidence="3">Flavodoxin-like domain-containing protein</fullName>
    </submittedName>
</protein>
<evidence type="ECO:0000313" key="3">
    <source>
        <dbReference type="EMBL" id="CAK9090640.1"/>
    </source>
</evidence>
<comment type="caution">
    <text evidence="3">The sequence shown here is derived from an EMBL/GenBank/DDBJ whole genome shotgun (WGS) entry which is preliminary data.</text>
</comment>
<sequence length="275" mass="29642">MSGSSCARRKQIFPNAGSGCPPVLRALPTAPPACAGSVFGPTLLGCSKCIRGLWSSRSGDCWWSGPFGRRKASRDPPSGSASQRLGRVKPSSEAKGVVTNEAAWDFKHGFKWKHSRTGMAEQMAESLRTGAHDAIHDMEATAWDLAVDLRRAQDAQVFDLLSADGFLFCAPENLATVSGEMKEFFDRCYYGAQGRLNGRPYALAISAGSDGFGAAAQLERICRGWRLRPVAEPVVMRSGAQSARDVAQAKVLDERGQLRCRELGALIAAHLLLET</sequence>
<proteinExistence type="predicted"/>
<dbReference type="EMBL" id="CAXAMM010040018">
    <property type="protein sequence ID" value="CAK9090640.1"/>
    <property type="molecule type" value="Genomic_DNA"/>
</dbReference>
<evidence type="ECO:0000259" key="2">
    <source>
        <dbReference type="Pfam" id="PF03358"/>
    </source>
</evidence>
<dbReference type="SUPFAM" id="SSF52218">
    <property type="entry name" value="Flavoproteins"/>
    <property type="match status" value="1"/>
</dbReference>
<dbReference type="Gene3D" id="3.40.50.360">
    <property type="match status" value="1"/>
</dbReference>
<feature type="region of interest" description="Disordered" evidence="1">
    <location>
        <begin position="69"/>
        <end position="94"/>
    </location>
</feature>